<evidence type="ECO:0000313" key="3">
    <source>
        <dbReference type="WBParaSite" id="SPAL_0001467000.1"/>
    </source>
</evidence>
<sequence>MNKYYNLIFLLFVLIFYTKAEKSHMRSILCTRSDKFSFCSSNKFKRSDITIDEKSENDIDSPFEGIATRPPETTIVTNMRPQVPPSPVYNIYPIFYPKGPQYCPNMMAIFRFTCQPSKPLRLDLVEFCKEYSLFCRVPNYHRMPGPGTGPAIGEKGIGHVGVSGNFGFGIGVVPGLEVNAGWGVDVGPIPGMGESVGVNLNSNIGLMGSRTPLAYRRGFDNPNAPKGPLVGLSGGVGVDPGTGQPIGVGSGLGVG</sequence>
<dbReference type="PANTHER" id="PTHR38613">
    <property type="entry name" value="PROTEIN CBG03211-RELATED"/>
    <property type="match status" value="1"/>
</dbReference>
<feature type="signal peptide" evidence="1">
    <location>
        <begin position="1"/>
        <end position="20"/>
    </location>
</feature>
<proteinExistence type="predicted"/>
<reference evidence="3" key="1">
    <citation type="submission" date="2017-02" db="UniProtKB">
        <authorList>
            <consortium name="WormBaseParasite"/>
        </authorList>
    </citation>
    <scope>IDENTIFICATION</scope>
</reference>
<keyword evidence="1" id="KW-0732">Signal</keyword>
<dbReference type="WBParaSite" id="SPAL_0001467000.1">
    <property type="protein sequence ID" value="SPAL_0001467000.1"/>
    <property type="gene ID" value="SPAL_0001467000"/>
</dbReference>
<dbReference type="PANTHER" id="PTHR38613:SF2">
    <property type="entry name" value="GLYCINE-RICH PROTEIN"/>
    <property type="match status" value="1"/>
</dbReference>
<evidence type="ECO:0000313" key="2">
    <source>
        <dbReference type="Proteomes" id="UP000046392"/>
    </source>
</evidence>
<feature type="chain" id="PRO_5005895699" evidence="1">
    <location>
        <begin position="21"/>
        <end position="255"/>
    </location>
</feature>
<dbReference type="AlphaFoldDB" id="A0A0N5C9U1"/>
<organism evidence="2 3">
    <name type="scientific">Strongyloides papillosus</name>
    <name type="common">Intestinal threadworm</name>
    <dbReference type="NCBI Taxonomy" id="174720"/>
    <lineage>
        <taxon>Eukaryota</taxon>
        <taxon>Metazoa</taxon>
        <taxon>Ecdysozoa</taxon>
        <taxon>Nematoda</taxon>
        <taxon>Chromadorea</taxon>
        <taxon>Rhabditida</taxon>
        <taxon>Tylenchina</taxon>
        <taxon>Panagrolaimomorpha</taxon>
        <taxon>Strongyloidoidea</taxon>
        <taxon>Strongyloididae</taxon>
        <taxon>Strongyloides</taxon>
    </lineage>
</organism>
<dbReference type="Proteomes" id="UP000046392">
    <property type="component" value="Unplaced"/>
</dbReference>
<keyword evidence="2" id="KW-1185">Reference proteome</keyword>
<name>A0A0N5C9U1_STREA</name>
<evidence type="ECO:0000256" key="1">
    <source>
        <dbReference type="SAM" id="SignalP"/>
    </source>
</evidence>
<protein>
    <submittedName>
        <fullName evidence="3">Uncharacterized protein</fullName>
    </submittedName>
</protein>
<accession>A0A0N5C9U1</accession>